<evidence type="ECO:0000313" key="2">
    <source>
        <dbReference type="EMBL" id="CAD7262123.1"/>
    </source>
</evidence>
<dbReference type="AlphaFoldDB" id="A0A7R9AXT6"/>
<gene>
    <name evidence="2" type="ORF">TSIB3V08_LOCUS6241</name>
</gene>
<sequence>MESRLMPKVILYSSFKAESLMDMMDLINQNSPESNIPLASTVATVFDFIAIEDMLIGQVIIWISEVCPPVARPGLHSERRMEVGQGPGEREARWAAPRALTPPSDSSGWPGGPRATPAVPGFPFCCSERAQPSCGAGNHQAPSRLDSCAAMQPASSSLLTQSNPGVSPRRRIEVRNSPARYYTLKIEKGHLGTGTGFDSRVQTNKSDGLITVACILKESERIFLGGTMGNRAVVVTEVGGGWQLCVHIHTVLASRRLPVRHVQKFCSVYGCHLVRQYLNYKGAVWYSSSQSELEIPVTYTFHVPGSITKAIRNQWRHQKCIVEEKNNVFPDDWCHFDGWTRQELIVTLNDVATLPFYMVMGFPVSQPPYMLWAAIHHPKSLLKLVVWYSPPTCGDVGTHHGPEE</sequence>
<evidence type="ECO:0000256" key="1">
    <source>
        <dbReference type="SAM" id="MobiDB-lite"/>
    </source>
</evidence>
<dbReference type="EMBL" id="OC002615">
    <property type="protein sequence ID" value="CAD7262123.1"/>
    <property type="molecule type" value="Genomic_DNA"/>
</dbReference>
<feature type="compositionally biased region" description="Basic and acidic residues" evidence="1">
    <location>
        <begin position="80"/>
        <end position="93"/>
    </location>
</feature>
<proteinExistence type="predicted"/>
<name>A0A7R9AXT6_TIMSH</name>
<reference evidence="2" key="1">
    <citation type="submission" date="2020-11" db="EMBL/GenBank/DDBJ databases">
        <authorList>
            <person name="Tran Van P."/>
        </authorList>
    </citation>
    <scope>NUCLEOTIDE SEQUENCE</scope>
</reference>
<accession>A0A7R9AXT6</accession>
<organism evidence="2">
    <name type="scientific">Timema shepardi</name>
    <name type="common">Walking stick</name>
    <dbReference type="NCBI Taxonomy" id="629360"/>
    <lineage>
        <taxon>Eukaryota</taxon>
        <taxon>Metazoa</taxon>
        <taxon>Ecdysozoa</taxon>
        <taxon>Arthropoda</taxon>
        <taxon>Hexapoda</taxon>
        <taxon>Insecta</taxon>
        <taxon>Pterygota</taxon>
        <taxon>Neoptera</taxon>
        <taxon>Polyneoptera</taxon>
        <taxon>Phasmatodea</taxon>
        <taxon>Timematodea</taxon>
        <taxon>Timematoidea</taxon>
        <taxon>Timematidae</taxon>
        <taxon>Timema</taxon>
    </lineage>
</organism>
<feature type="region of interest" description="Disordered" evidence="1">
    <location>
        <begin position="80"/>
        <end position="113"/>
    </location>
</feature>
<protein>
    <submittedName>
        <fullName evidence="2">Uncharacterized protein</fullName>
    </submittedName>
</protein>